<keyword evidence="7" id="KW-1185">Reference proteome</keyword>
<dbReference type="GO" id="GO:0005886">
    <property type="term" value="C:plasma membrane"/>
    <property type="evidence" value="ECO:0007669"/>
    <property type="project" value="TreeGrafter"/>
</dbReference>
<comment type="caution">
    <text evidence="6">The sequence shown here is derived from an EMBL/GenBank/DDBJ whole genome shotgun (WGS) entry which is preliminary data.</text>
</comment>
<dbReference type="InterPro" id="IPR001460">
    <property type="entry name" value="PCN-bd_Tpept"/>
</dbReference>
<accession>A0A3D9UZ97</accession>
<dbReference type="PANTHER" id="PTHR30627">
    <property type="entry name" value="PEPTIDOGLYCAN D,D-TRANSPEPTIDASE"/>
    <property type="match status" value="1"/>
</dbReference>
<protein>
    <submittedName>
        <fullName evidence="6">Peptidoglycan synthetase FtsI</fullName>
    </submittedName>
</protein>
<comment type="similarity">
    <text evidence="2">Belongs to the transpeptidase family.</text>
</comment>
<dbReference type="RefSeq" id="WP_245940875.1">
    <property type="nucleotide sequence ID" value="NZ_QTUC01000001.1"/>
</dbReference>
<dbReference type="SUPFAM" id="SSF56601">
    <property type="entry name" value="beta-lactamase/transpeptidase-like"/>
    <property type="match status" value="1"/>
</dbReference>
<dbReference type="AlphaFoldDB" id="A0A3D9UZ97"/>
<dbReference type="InterPro" id="IPR012338">
    <property type="entry name" value="Beta-lactam/transpept-like"/>
</dbReference>
<keyword evidence="3" id="KW-0472">Membrane</keyword>
<comment type="subcellular location">
    <subcellularLocation>
        <location evidence="1">Membrane</location>
    </subcellularLocation>
</comment>
<reference evidence="6 7" key="1">
    <citation type="submission" date="2018-08" db="EMBL/GenBank/DDBJ databases">
        <title>Sequencing the genomes of 1000 actinobacteria strains.</title>
        <authorList>
            <person name="Klenk H.-P."/>
        </authorList>
    </citation>
    <scope>NUCLEOTIDE SEQUENCE [LARGE SCALE GENOMIC DNA]</scope>
    <source>
        <strain evidence="6 7">DSM 22891</strain>
    </source>
</reference>
<dbReference type="Gene3D" id="3.90.1310.10">
    <property type="entry name" value="Penicillin-binding protein 2a (Domain 2)"/>
    <property type="match status" value="1"/>
</dbReference>
<sequence>MLGQTKRRLQVGFVLVAFVMSIFAGRLLELQAVDAAGYAHAAARERLREVTIRPKRGEITDRSGVPLATTVDTVAVTADPTMTRSNARQIAEVLEPLLDVPANELVPKLRKPNSRFVYLARKVPADTWTKVKEALAAEGLSGVFHEPDPLRSYPAGQVAANIVGFVGGDGQGLAGIEYALDAKLRGKEGHRVYERGANGQQIPLAQSAERDPVPGANVALTIDRDVQWVAQRALAEQVRRHKARSGDAIVLDATTGELIAVATVPTYDPNKPTATPAEQRVNRPLQEVYEPGSVAKVLTAAALIDAGYVAPDTKIRVPGTLVRGGHRIGDYWDHGTINLTFTGALAKSSNVGTILAAERMPKREQAEYLRKFGLGQPTGVGLPGESKGSLGDPEDWSDLRRATISFGQGLSVNAVQMASALGAVANAGVRVQPTLIKGFVREDGSVERASTPKRTRVISREAASTVARMMEQVVTGEDPLAPKAAIPGYRVAGKTGTAQRVDPACGCYRGYTASFGGFAPADKPRFVVYVAIHDPKGGDNSGSGLAAPVFRDIMAFTLQKYGVPPTGSTSPSMPLTW</sequence>
<dbReference type="GO" id="GO:0008658">
    <property type="term" value="F:penicillin binding"/>
    <property type="evidence" value="ECO:0007669"/>
    <property type="project" value="InterPro"/>
</dbReference>
<dbReference type="Proteomes" id="UP000256485">
    <property type="component" value="Unassembled WGS sequence"/>
</dbReference>
<dbReference type="SUPFAM" id="SSF56519">
    <property type="entry name" value="Penicillin binding protein dimerisation domain"/>
    <property type="match status" value="1"/>
</dbReference>
<dbReference type="PANTHER" id="PTHR30627:SF1">
    <property type="entry name" value="PEPTIDOGLYCAN D,D-TRANSPEPTIDASE FTSI"/>
    <property type="match status" value="1"/>
</dbReference>
<proteinExistence type="inferred from homology"/>
<dbReference type="Pfam" id="PF03717">
    <property type="entry name" value="PBP_dimer"/>
    <property type="match status" value="1"/>
</dbReference>
<gene>
    <name evidence="6" type="ORF">DFJ64_0184</name>
</gene>
<organism evidence="6 7">
    <name type="scientific">Thermasporomyces composti</name>
    <dbReference type="NCBI Taxonomy" id="696763"/>
    <lineage>
        <taxon>Bacteria</taxon>
        <taxon>Bacillati</taxon>
        <taxon>Actinomycetota</taxon>
        <taxon>Actinomycetes</taxon>
        <taxon>Propionibacteriales</taxon>
        <taxon>Nocardioidaceae</taxon>
        <taxon>Thermasporomyces</taxon>
    </lineage>
</organism>
<dbReference type="Pfam" id="PF00905">
    <property type="entry name" value="Transpeptidase"/>
    <property type="match status" value="1"/>
</dbReference>
<evidence type="ECO:0000256" key="1">
    <source>
        <dbReference type="ARBA" id="ARBA00004370"/>
    </source>
</evidence>
<evidence type="ECO:0000256" key="3">
    <source>
        <dbReference type="ARBA" id="ARBA00023136"/>
    </source>
</evidence>
<evidence type="ECO:0000259" key="5">
    <source>
        <dbReference type="Pfam" id="PF03717"/>
    </source>
</evidence>
<dbReference type="InterPro" id="IPR050515">
    <property type="entry name" value="Beta-lactam/transpept"/>
</dbReference>
<evidence type="ECO:0000256" key="2">
    <source>
        <dbReference type="ARBA" id="ARBA00007171"/>
    </source>
</evidence>
<evidence type="ECO:0000313" key="6">
    <source>
        <dbReference type="EMBL" id="REF34818.1"/>
    </source>
</evidence>
<name>A0A3D9UZ97_THECX</name>
<dbReference type="InterPro" id="IPR036138">
    <property type="entry name" value="PBP_dimer_sf"/>
</dbReference>
<dbReference type="InterPro" id="IPR005311">
    <property type="entry name" value="PBP_dimer"/>
</dbReference>
<evidence type="ECO:0000259" key="4">
    <source>
        <dbReference type="Pfam" id="PF00905"/>
    </source>
</evidence>
<feature type="domain" description="Penicillin-binding protein transpeptidase" evidence="4">
    <location>
        <begin position="248"/>
        <end position="554"/>
    </location>
</feature>
<feature type="domain" description="Penicillin-binding protein dimerisation" evidence="5">
    <location>
        <begin position="52"/>
        <end position="202"/>
    </location>
</feature>
<dbReference type="Gene3D" id="3.40.710.10">
    <property type="entry name" value="DD-peptidase/beta-lactamase superfamily"/>
    <property type="match status" value="1"/>
</dbReference>
<dbReference type="EMBL" id="QTUC01000001">
    <property type="protein sequence ID" value="REF34818.1"/>
    <property type="molecule type" value="Genomic_DNA"/>
</dbReference>
<dbReference type="GO" id="GO:0071555">
    <property type="term" value="P:cell wall organization"/>
    <property type="evidence" value="ECO:0007669"/>
    <property type="project" value="TreeGrafter"/>
</dbReference>
<dbReference type="Gene3D" id="3.30.450.330">
    <property type="match status" value="1"/>
</dbReference>
<evidence type="ECO:0000313" key="7">
    <source>
        <dbReference type="Proteomes" id="UP000256485"/>
    </source>
</evidence>